<comment type="pathway">
    <text evidence="2">Glycan metabolism; cellulose degradation.</text>
</comment>
<keyword evidence="5" id="KW-0378">Hydrolase</keyword>
<dbReference type="EC" id="3.2.1.21" evidence="4"/>
<dbReference type="InterPro" id="IPR001764">
    <property type="entry name" value="Glyco_hydro_3_N"/>
</dbReference>
<dbReference type="InterPro" id="IPR017853">
    <property type="entry name" value="GH"/>
</dbReference>
<evidence type="ECO:0000259" key="11">
    <source>
        <dbReference type="PROSITE" id="PS51820"/>
    </source>
</evidence>
<dbReference type="Gene3D" id="2.60.40.10">
    <property type="entry name" value="Immunoglobulins"/>
    <property type="match status" value="1"/>
</dbReference>
<dbReference type="SMART" id="SM01217">
    <property type="entry name" value="Fn3_like"/>
    <property type="match status" value="1"/>
</dbReference>
<feature type="compositionally biased region" description="Polar residues" evidence="10">
    <location>
        <begin position="350"/>
        <end position="362"/>
    </location>
</feature>
<keyword evidence="8" id="KW-0326">Glycosidase</keyword>
<evidence type="ECO:0000313" key="13">
    <source>
        <dbReference type="Proteomes" id="UP000758155"/>
    </source>
</evidence>
<dbReference type="InterPro" id="IPR026891">
    <property type="entry name" value="Fn3-like"/>
</dbReference>
<reference evidence="12" key="1">
    <citation type="submission" date="2019-04" db="EMBL/GenBank/DDBJ databases">
        <title>Sequencing of skin fungus with MAO and IRED activity.</title>
        <authorList>
            <person name="Marsaioli A.J."/>
            <person name="Bonatto J.M.C."/>
            <person name="Reis Junior O."/>
        </authorList>
    </citation>
    <scope>NUCLEOTIDE SEQUENCE</scope>
    <source>
        <strain evidence="12">28M1</strain>
    </source>
</reference>
<dbReference type="Gene3D" id="2.60.120.260">
    <property type="entry name" value="Galactose-binding domain-like"/>
    <property type="match status" value="1"/>
</dbReference>
<dbReference type="Proteomes" id="UP000758155">
    <property type="component" value="Unassembled WGS sequence"/>
</dbReference>
<dbReference type="EMBL" id="SWKV01000041">
    <property type="protein sequence ID" value="KAF3037664.1"/>
    <property type="molecule type" value="Genomic_DNA"/>
</dbReference>
<keyword evidence="9" id="KW-0624">Polysaccharide degradation</keyword>
<dbReference type="GO" id="GO:0009251">
    <property type="term" value="P:glucan catabolic process"/>
    <property type="evidence" value="ECO:0007669"/>
    <property type="project" value="TreeGrafter"/>
</dbReference>
<dbReference type="PANTHER" id="PTHR42715">
    <property type="entry name" value="BETA-GLUCOSIDASE"/>
    <property type="match status" value="1"/>
</dbReference>
<keyword evidence="7" id="KW-0119">Carbohydrate metabolism</keyword>
<comment type="caution">
    <text evidence="12">The sequence shown here is derived from an EMBL/GenBank/DDBJ whole genome shotgun (WGS) entry which is preliminary data.</text>
</comment>
<evidence type="ECO:0000256" key="7">
    <source>
        <dbReference type="ARBA" id="ARBA00023277"/>
    </source>
</evidence>
<dbReference type="Pfam" id="PF01915">
    <property type="entry name" value="Glyco_hydro_3_C"/>
    <property type="match status" value="1"/>
</dbReference>
<evidence type="ECO:0000256" key="9">
    <source>
        <dbReference type="ARBA" id="ARBA00023326"/>
    </source>
</evidence>
<dbReference type="Pfam" id="PF00933">
    <property type="entry name" value="Glyco_hydro_3"/>
    <property type="match status" value="1"/>
</dbReference>
<sequence length="763" mass="82655">MSSNYDEAFLKGLIKQMTFEEKVSLLCGASFWETASIERLGIPRMKLTDGPSGARGEDFNSGVKKYIKGVQGEGIGACIKHWACNEQETNRSSIDVRVSERALREIYLKPFEIAIKASQPYSIMTAYNVINGVHADSNKHLLTDILRDQWGYDGQAVADWGGMNSLAMALNAGTDLEMPGPPSWRTVDNIQKALDSGEVSMGTVEARVFENLKFLQRSGGFDHPAVVPERAEDLPEHRALIRRAGAEGAVLLKNQNKILPLDKRNIGSIAMIGLAKQCLSQGGGSAAVNPHHVTPYAAFEEAVGSTIQLNYAEGASVLRNLPACSEGVVDLDGRPGLSFQSFDEKGEAGATTNIPSSTFQSRDPTGFSRIMLTGTLTPSVSGKHYISLATLGNTKVYINDDLVYDIEGKSADFYAILMGVAVEDQKQYDIVAGQSYRIQLEARTVEDPEVQNSFLSKCLGFNFGFLAQPLMEADLLQEAIEAAKASDVAVVFVGNTPAWETEGADRESMNLPRDGSLDRLVSAVAKVNSKTVVVNSSGSPITMPWLDDVSAVLQAWFPGQEAGHSIADLIFGSRCPGGKLPVTFPRCLSDAPAFNDFPGDLEANYVEYKEGIYIGYRHYDQKPETVLFPFGFGLSYTAFHVSHVSLSSTILGYGQRLNVTADVTNIGIREGSEVVQVYVGSSCQGQIDKPVKELKGYAKVHLVPEAKQSVSVSLNAGSFAYFNEESGNWSVDAGKYMVYVGVSSTHTIAAQEVSIHAAFEFDP</sequence>
<evidence type="ECO:0000256" key="6">
    <source>
        <dbReference type="ARBA" id="ARBA00023180"/>
    </source>
</evidence>
<dbReference type="AlphaFoldDB" id="A0A9P4WNY4"/>
<dbReference type="OrthoDB" id="47059at2759"/>
<evidence type="ECO:0000256" key="5">
    <source>
        <dbReference type="ARBA" id="ARBA00022801"/>
    </source>
</evidence>
<feature type="region of interest" description="Disordered" evidence="10">
    <location>
        <begin position="342"/>
        <end position="362"/>
    </location>
</feature>
<dbReference type="Gene3D" id="3.40.50.1700">
    <property type="entry name" value="Glycoside hydrolase family 3 C-terminal domain"/>
    <property type="match status" value="1"/>
</dbReference>
<evidence type="ECO:0000256" key="4">
    <source>
        <dbReference type="ARBA" id="ARBA00012744"/>
    </source>
</evidence>
<dbReference type="InterPro" id="IPR050288">
    <property type="entry name" value="Cellulose_deg_GH3"/>
</dbReference>
<evidence type="ECO:0000256" key="1">
    <source>
        <dbReference type="ARBA" id="ARBA00000448"/>
    </source>
</evidence>
<dbReference type="InterPro" id="IPR013783">
    <property type="entry name" value="Ig-like_fold"/>
</dbReference>
<dbReference type="InterPro" id="IPR002772">
    <property type="entry name" value="Glyco_hydro_3_C"/>
</dbReference>
<gene>
    <name evidence="12" type="ORF">E8E12_006844</name>
</gene>
<keyword evidence="6" id="KW-0325">Glycoprotein</keyword>
<accession>A0A9P4WNY4</accession>
<feature type="domain" description="PA14" evidence="11">
    <location>
        <begin position="332"/>
        <end position="480"/>
    </location>
</feature>
<protein>
    <recommendedName>
        <fullName evidence="4">beta-glucosidase</fullName>
        <ecNumber evidence="4">3.2.1.21</ecNumber>
    </recommendedName>
</protein>
<dbReference type="PANTHER" id="PTHR42715:SF3">
    <property type="entry name" value="BETA-GLUCOSIDASE B-RELATED"/>
    <property type="match status" value="1"/>
</dbReference>
<evidence type="ECO:0000256" key="8">
    <source>
        <dbReference type="ARBA" id="ARBA00023295"/>
    </source>
</evidence>
<dbReference type="InterPro" id="IPR036962">
    <property type="entry name" value="Glyco_hydro_3_N_sf"/>
</dbReference>
<dbReference type="FunFam" id="2.60.40.10:FF:000495">
    <property type="entry name" value="Periplasmic beta-glucosidase"/>
    <property type="match status" value="1"/>
</dbReference>
<dbReference type="SUPFAM" id="SSF56988">
    <property type="entry name" value="Anthrax protective antigen"/>
    <property type="match status" value="1"/>
</dbReference>
<dbReference type="GO" id="GO:0008422">
    <property type="term" value="F:beta-glucosidase activity"/>
    <property type="evidence" value="ECO:0007669"/>
    <property type="project" value="UniProtKB-EC"/>
</dbReference>
<dbReference type="InterPro" id="IPR037524">
    <property type="entry name" value="PA14/GLEYA"/>
</dbReference>
<dbReference type="SUPFAM" id="SSF52279">
    <property type="entry name" value="Beta-D-glucan exohydrolase, C-terminal domain"/>
    <property type="match status" value="1"/>
</dbReference>
<organism evidence="12 13">
    <name type="scientific">Didymella heteroderae</name>
    <dbReference type="NCBI Taxonomy" id="1769908"/>
    <lineage>
        <taxon>Eukaryota</taxon>
        <taxon>Fungi</taxon>
        <taxon>Dikarya</taxon>
        <taxon>Ascomycota</taxon>
        <taxon>Pezizomycotina</taxon>
        <taxon>Dothideomycetes</taxon>
        <taxon>Pleosporomycetidae</taxon>
        <taxon>Pleosporales</taxon>
        <taxon>Pleosporineae</taxon>
        <taxon>Didymellaceae</taxon>
        <taxon>Didymella</taxon>
    </lineage>
</organism>
<evidence type="ECO:0000256" key="2">
    <source>
        <dbReference type="ARBA" id="ARBA00004987"/>
    </source>
</evidence>
<dbReference type="SUPFAM" id="SSF51445">
    <property type="entry name" value="(Trans)glycosidases"/>
    <property type="match status" value="1"/>
</dbReference>
<dbReference type="Gene3D" id="3.20.20.300">
    <property type="entry name" value="Glycoside hydrolase, family 3, N-terminal domain"/>
    <property type="match status" value="2"/>
</dbReference>
<comment type="catalytic activity">
    <reaction evidence="1">
        <text>Hydrolysis of terminal, non-reducing beta-D-glucosyl residues with release of beta-D-glucose.</text>
        <dbReference type="EC" id="3.2.1.21"/>
    </reaction>
</comment>
<dbReference type="Pfam" id="PF14310">
    <property type="entry name" value="Fn3-like"/>
    <property type="match status" value="1"/>
</dbReference>
<evidence type="ECO:0000313" key="12">
    <source>
        <dbReference type="EMBL" id="KAF3037664.1"/>
    </source>
</evidence>
<keyword evidence="13" id="KW-1185">Reference proteome</keyword>
<proteinExistence type="inferred from homology"/>
<dbReference type="PROSITE" id="PS51820">
    <property type="entry name" value="PA14"/>
    <property type="match status" value="1"/>
</dbReference>
<dbReference type="InterPro" id="IPR036881">
    <property type="entry name" value="Glyco_hydro_3_C_sf"/>
</dbReference>
<name>A0A9P4WNY4_9PLEO</name>
<evidence type="ECO:0000256" key="3">
    <source>
        <dbReference type="ARBA" id="ARBA00005336"/>
    </source>
</evidence>
<comment type="similarity">
    <text evidence="3">Belongs to the glycosyl hydrolase 3 family.</text>
</comment>
<evidence type="ECO:0000256" key="10">
    <source>
        <dbReference type="SAM" id="MobiDB-lite"/>
    </source>
</evidence>